<dbReference type="GO" id="GO:0006508">
    <property type="term" value="P:proteolysis"/>
    <property type="evidence" value="ECO:0007669"/>
    <property type="project" value="UniProtKB-KW"/>
</dbReference>
<comment type="caution">
    <text evidence="10">The sequence shown here is derived from an EMBL/GenBank/DDBJ whole genome shotgun (WGS) entry which is preliminary data.</text>
</comment>
<dbReference type="PROSITE" id="PS51257">
    <property type="entry name" value="PROKAR_LIPOPROTEIN"/>
    <property type="match status" value="1"/>
</dbReference>
<evidence type="ECO:0000256" key="2">
    <source>
        <dbReference type="ARBA" id="ARBA00022670"/>
    </source>
</evidence>
<dbReference type="HAMAP" id="MF_01924">
    <property type="entry name" value="A_A_dipeptidase"/>
    <property type="match status" value="1"/>
</dbReference>
<protein>
    <recommendedName>
        <fullName evidence="9">D-alanyl-D-alanine dipeptidase</fullName>
        <shortName evidence="9">D-Ala-D-Ala dipeptidase</shortName>
        <ecNumber evidence="9">3.4.13.22</ecNumber>
    </recommendedName>
</protein>
<dbReference type="Proteomes" id="UP000643701">
    <property type="component" value="Unassembled WGS sequence"/>
</dbReference>
<sequence length="244" mass="28831">MKNKTILLFFILLIGSLVSCNLNDYSRQLGVVNTKEKYAFQVEKNDYKLMVDLKEVATDFIFDIRYATKNNFTGEKIYPSNDAFLRKYIAEDLKKANDSLMKLGYQLKILDAYRPYSATIKFYEIYPDGDFVANPMVGSRHNRGTTVDVTLVDRKTGEDLEMPTKFDVFTKEAHPNFDDLPPHIIENKMLLINVMKHFKFDVHPNEWWHYDHARWQRYPMMDLTFKQIKDVAESYKEEEYDLSL</sequence>
<dbReference type="PANTHER" id="PTHR43126">
    <property type="entry name" value="D-ALANYL-D-ALANINE DIPEPTIDASE"/>
    <property type="match status" value="1"/>
</dbReference>
<keyword evidence="5 9" id="KW-0862">Zinc</keyword>
<dbReference type="GO" id="GO:0071555">
    <property type="term" value="P:cell wall organization"/>
    <property type="evidence" value="ECO:0007669"/>
    <property type="project" value="UniProtKB-KW"/>
</dbReference>
<dbReference type="SUPFAM" id="SSF55166">
    <property type="entry name" value="Hedgehog/DD-peptidase"/>
    <property type="match status" value="1"/>
</dbReference>
<feature type="site" description="Transition state stabilizer" evidence="9">
    <location>
        <position position="114"/>
    </location>
</feature>
<dbReference type="RefSeq" id="WP_166399036.1">
    <property type="nucleotide sequence ID" value="NZ_JAANAS010000001.1"/>
</dbReference>
<evidence type="ECO:0000256" key="4">
    <source>
        <dbReference type="ARBA" id="ARBA00022801"/>
    </source>
</evidence>
<dbReference type="GO" id="GO:0160237">
    <property type="term" value="F:D-Ala-D-Ala dipeptidase activity"/>
    <property type="evidence" value="ECO:0007669"/>
    <property type="project" value="UniProtKB-EC"/>
</dbReference>
<dbReference type="Gene3D" id="3.30.1380.10">
    <property type="match status" value="1"/>
</dbReference>
<gene>
    <name evidence="10" type="ORF">G7034_00730</name>
</gene>
<keyword evidence="7 9" id="KW-0482">Metalloprotease</keyword>
<evidence type="ECO:0000256" key="5">
    <source>
        <dbReference type="ARBA" id="ARBA00022833"/>
    </source>
</evidence>
<dbReference type="CDD" id="cd14840">
    <property type="entry name" value="D-Ala-D-Ala_dipeptidase_Aad"/>
    <property type="match status" value="1"/>
</dbReference>
<evidence type="ECO:0000256" key="1">
    <source>
        <dbReference type="ARBA" id="ARBA00001362"/>
    </source>
</evidence>
<evidence type="ECO:0000256" key="6">
    <source>
        <dbReference type="ARBA" id="ARBA00022997"/>
    </source>
</evidence>
<dbReference type="AlphaFoldDB" id="A0A967AE22"/>
<evidence type="ECO:0000256" key="9">
    <source>
        <dbReference type="HAMAP-Rule" id="MF_01924"/>
    </source>
</evidence>
<dbReference type="GO" id="GO:0008270">
    <property type="term" value="F:zinc ion binding"/>
    <property type="evidence" value="ECO:0007669"/>
    <property type="project" value="UniProtKB-UniRule"/>
</dbReference>
<feature type="active site" description="Proton donor/acceptor" evidence="9">
    <location>
        <position position="206"/>
    </location>
</feature>
<dbReference type="EC" id="3.4.13.22" evidence="9"/>
<organism evidence="10 11">
    <name type="scientific">Psychroflexus maritimus</name>
    <dbReference type="NCBI Taxonomy" id="2714865"/>
    <lineage>
        <taxon>Bacteria</taxon>
        <taxon>Pseudomonadati</taxon>
        <taxon>Bacteroidota</taxon>
        <taxon>Flavobacteriia</taxon>
        <taxon>Flavobacteriales</taxon>
        <taxon>Flavobacteriaceae</taxon>
        <taxon>Psychroflexus</taxon>
    </lineage>
</organism>
<dbReference type="EMBL" id="JAANAS010000001">
    <property type="protein sequence ID" value="NGZ88771.1"/>
    <property type="molecule type" value="Genomic_DNA"/>
</dbReference>
<accession>A0A967AE22</accession>
<evidence type="ECO:0000256" key="7">
    <source>
        <dbReference type="ARBA" id="ARBA00023049"/>
    </source>
</evidence>
<evidence type="ECO:0000256" key="3">
    <source>
        <dbReference type="ARBA" id="ARBA00022723"/>
    </source>
</evidence>
<dbReference type="Pfam" id="PF01427">
    <property type="entry name" value="Peptidase_M15"/>
    <property type="match status" value="1"/>
</dbReference>
<keyword evidence="8" id="KW-0961">Cell wall biogenesis/degradation</keyword>
<reference evidence="10" key="1">
    <citation type="submission" date="2020-03" db="EMBL/GenBank/DDBJ databases">
        <title>Psychroflexus Maritimus sp. nov., isolate from marine sediment.</title>
        <authorList>
            <person name="Zhong Y.-L."/>
        </authorList>
    </citation>
    <scope>NUCLEOTIDE SEQUENCE</scope>
    <source>
        <strain evidence="10">C1</strain>
    </source>
</reference>
<keyword evidence="11" id="KW-1185">Reference proteome</keyword>
<keyword evidence="3 9" id="KW-0479">Metal-binding</keyword>
<feature type="binding site" evidence="9">
    <location>
        <position position="141"/>
    </location>
    <ligand>
        <name>Zn(2+)</name>
        <dbReference type="ChEBI" id="CHEBI:29105"/>
        <note>catalytic</note>
    </ligand>
</feature>
<keyword evidence="2 9" id="KW-0645">Protease</keyword>
<comment type="cofactor">
    <cofactor evidence="9">
        <name>Zn(2+)</name>
        <dbReference type="ChEBI" id="CHEBI:29105"/>
    </cofactor>
    <text evidence="9">Binds 1 zinc ion per subunit.</text>
</comment>
<evidence type="ECO:0000313" key="10">
    <source>
        <dbReference type="EMBL" id="NGZ88771.1"/>
    </source>
</evidence>
<comment type="catalytic activity">
    <reaction evidence="1 9">
        <text>D-alanyl-D-alanine + H2O = 2 D-alanine</text>
        <dbReference type="Rhea" id="RHEA:20661"/>
        <dbReference type="ChEBI" id="CHEBI:15377"/>
        <dbReference type="ChEBI" id="CHEBI:57416"/>
        <dbReference type="ChEBI" id="CHEBI:57822"/>
        <dbReference type="EC" id="3.4.13.22"/>
    </reaction>
</comment>
<dbReference type="InterPro" id="IPR000755">
    <property type="entry name" value="A_A_dipeptidase"/>
</dbReference>
<proteinExistence type="inferred from homology"/>
<dbReference type="InterPro" id="IPR009045">
    <property type="entry name" value="Zn_M74/Hedgehog-like"/>
</dbReference>
<keyword evidence="6 9" id="KW-0224">Dipeptidase</keyword>
<comment type="function">
    <text evidence="9">Catalyzes hydrolysis of the D-alanyl-D-alanine dipeptide.</text>
</comment>
<comment type="similarity">
    <text evidence="9">Belongs to the peptidase M15D family.</text>
</comment>
<evidence type="ECO:0000256" key="8">
    <source>
        <dbReference type="ARBA" id="ARBA00023316"/>
    </source>
</evidence>
<evidence type="ECO:0000313" key="11">
    <source>
        <dbReference type="Proteomes" id="UP000643701"/>
    </source>
</evidence>
<feature type="binding site" evidence="9">
    <location>
        <position position="148"/>
    </location>
    <ligand>
        <name>Zn(2+)</name>
        <dbReference type="ChEBI" id="CHEBI:29105"/>
        <note>catalytic</note>
    </ligand>
</feature>
<dbReference type="PANTHER" id="PTHR43126:SF1">
    <property type="entry name" value="D-ALANYL-D-ALANINE DIPEPTIDASE"/>
    <property type="match status" value="1"/>
</dbReference>
<feature type="binding site" evidence="9">
    <location>
        <position position="209"/>
    </location>
    <ligand>
        <name>Zn(2+)</name>
        <dbReference type="ChEBI" id="CHEBI:29105"/>
        <note>catalytic</note>
    </ligand>
</feature>
<keyword evidence="4 9" id="KW-0378">Hydrolase</keyword>
<dbReference type="GO" id="GO:0008237">
    <property type="term" value="F:metallopeptidase activity"/>
    <property type="evidence" value="ECO:0007669"/>
    <property type="project" value="UniProtKB-KW"/>
</dbReference>
<name>A0A967AE22_9FLAO</name>